<proteinExistence type="predicted"/>
<dbReference type="Proteomes" id="UP000198640">
    <property type="component" value="Unassembled WGS sequence"/>
</dbReference>
<evidence type="ECO:0000313" key="1">
    <source>
        <dbReference type="EMBL" id="SDY79577.1"/>
    </source>
</evidence>
<sequence length="76" mass="8900">MSDFKNLVNLVNSFELAGKRYGAEQWLSILFSRFASLKYTDEWIKAGTFEETDVRPMALFRIESATIWYEQNILQA</sequence>
<reference evidence="1 2" key="1">
    <citation type="submission" date="2016-10" db="EMBL/GenBank/DDBJ databases">
        <authorList>
            <person name="de Groot N.N."/>
        </authorList>
    </citation>
    <scope>NUCLEOTIDE SEQUENCE [LARGE SCALE GENOMIC DNA]</scope>
    <source>
        <strain evidence="1 2">Nm1</strain>
    </source>
</reference>
<name>A0A1H3MS88_9PROT</name>
<gene>
    <name evidence="1" type="ORF">SAMN05421881_10646</name>
</gene>
<organism evidence="1 2">
    <name type="scientific">Nitrosomonas halophila</name>
    <dbReference type="NCBI Taxonomy" id="44576"/>
    <lineage>
        <taxon>Bacteria</taxon>
        <taxon>Pseudomonadati</taxon>
        <taxon>Pseudomonadota</taxon>
        <taxon>Betaproteobacteria</taxon>
        <taxon>Nitrosomonadales</taxon>
        <taxon>Nitrosomonadaceae</taxon>
        <taxon>Nitrosomonas</taxon>
    </lineage>
</organism>
<accession>A0A1H3MS88</accession>
<keyword evidence="2" id="KW-1185">Reference proteome</keyword>
<dbReference type="EMBL" id="FNOY01000064">
    <property type="protein sequence ID" value="SDY79577.1"/>
    <property type="molecule type" value="Genomic_DNA"/>
</dbReference>
<dbReference type="AlphaFoldDB" id="A0A1H3MS88"/>
<evidence type="ECO:0000313" key="2">
    <source>
        <dbReference type="Proteomes" id="UP000198640"/>
    </source>
</evidence>
<protein>
    <submittedName>
        <fullName evidence="1">Uncharacterized protein</fullName>
    </submittedName>
</protein>